<dbReference type="Pfam" id="PF13445">
    <property type="entry name" value="zf-RING_UBOX"/>
    <property type="match status" value="1"/>
</dbReference>
<evidence type="ECO:0000313" key="7">
    <source>
        <dbReference type="Ensembl" id="ENSPKIP00000034373.1"/>
    </source>
</evidence>
<dbReference type="AlphaFoldDB" id="A0A3B3SVU6"/>
<evidence type="ECO:0000256" key="4">
    <source>
        <dbReference type="PROSITE-ProRule" id="PRU00175"/>
    </source>
</evidence>
<reference evidence="7" key="2">
    <citation type="submission" date="2025-09" db="UniProtKB">
        <authorList>
            <consortium name="Ensembl"/>
        </authorList>
    </citation>
    <scope>IDENTIFICATION</scope>
</reference>
<dbReference type="InterPro" id="IPR017907">
    <property type="entry name" value="Znf_RING_CS"/>
</dbReference>
<evidence type="ECO:0000256" key="3">
    <source>
        <dbReference type="ARBA" id="ARBA00022833"/>
    </source>
</evidence>
<keyword evidence="5" id="KW-1133">Transmembrane helix</keyword>
<dbReference type="PANTHER" id="PTHR25465:SF14">
    <property type="entry name" value="E3 UBIQUITIN-PROTEIN LIGASE TRIM65"/>
    <property type="match status" value="1"/>
</dbReference>
<dbReference type="InterPro" id="IPR051051">
    <property type="entry name" value="E3_ubiq-ligase_TRIM/RNF"/>
</dbReference>
<sequence>MGDISDELTCSVCLDIYKDPYLLPCGHSFCHSCIQGLSTALELKCPDCRRECRSWEDVVRNYKLANIVQVLMAEKSPEAGPPTDIDQWRLSYWLLLLAVVLLVTAAFLKNKLESTAEELLDSQMQLRTFQKEGADSVASPGSITDFLMSALYWCVWIVVSPLLIIWTIVQWLVNALIYLIYFCLWLVYYCLWLMVSTSFDYLFKLFNLAVYTCGLSYILLKMLRLLRKPHTGG</sequence>
<keyword evidence="3" id="KW-0862">Zinc</keyword>
<keyword evidence="2 4" id="KW-0863">Zinc-finger</keyword>
<feature type="transmembrane region" description="Helical" evidence="5">
    <location>
        <begin position="150"/>
        <end position="169"/>
    </location>
</feature>
<evidence type="ECO:0000313" key="8">
    <source>
        <dbReference type="Proteomes" id="UP000261540"/>
    </source>
</evidence>
<dbReference type="GO" id="GO:0008270">
    <property type="term" value="F:zinc ion binding"/>
    <property type="evidence" value="ECO:0007669"/>
    <property type="project" value="UniProtKB-KW"/>
</dbReference>
<dbReference type="InterPro" id="IPR001841">
    <property type="entry name" value="Znf_RING"/>
</dbReference>
<keyword evidence="5" id="KW-0472">Membrane</keyword>
<dbReference type="Gene3D" id="3.30.40.10">
    <property type="entry name" value="Zinc/RING finger domain, C3HC4 (zinc finger)"/>
    <property type="match status" value="1"/>
</dbReference>
<keyword evidence="8" id="KW-1185">Reference proteome</keyword>
<dbReference type="KEGG" id="pki:111847300"/>
<name>A0A3B3SVU6_9TELE</name>
<keyword evidence="5" id="KW-0812">Transmembrane</keyword>
<feature type="domain" description="RING-type" evidence="6">
    <location>
        <begin position="10"/>
        <end position="49"/>
    </location>
</feature>
<feature type="transmembrane region" description="Helical" evidence="5">
    <location>
        <begin position="176"/>
        <end position="195"/>
    </location>
</feature>
<dbReference type="Proteomes" id="UP000261540">
    <property type="component" value="Unplaced"/>
</dbReference>
<proteinExistence type="predicted"/>
<dbReference type="PROSITE" id="PS50089">
    <property type="entry name" value="ZF_RING_2"/>
    <property type="match status" value="1"/>
</dbReference>
<accession>A0A3B3SVU6</accession>
<feature type="transmembrane region" description="Helical" evidence="5">
    <location>
        <begin position="201"/>
        <end position="220"/>
    </location>
</feature>
<keyword evidence="1" id="KW-0479">Metal-binding</keyword>
<evidence type="ECO:0000256" key="5">
    <source>
        <dbReference type="SAM" id="Phobius"/>
    </source>
</evidence>
<dbReference type="OrthoDB" id="6105938at2759"/>
<dbReference type="InterPro" id="IPR027370">
    <property type="entry name" value="Znf-RING_euk"/>
</dbReference>
<feature type="transmembrane region" description="Helical" evidence="5">
    <location>
        <begin position="90"/>
        <end position="108"/>
    </location>
</feature>
<protein>
    <submittedName>
        <fullName evidence="7">Uncharacterized RING finger protein T02C1.1-like</fullName>
    </submittedName>
</protein>
<dbReference type="Ensembl" id="ENSPKIT00000015283.1">
    <property type="protein sequence ID" value="ENSPKIP00000034373.1"/>
    <property type="gene ID" value="ENSPKIG00000013736.1"/>
</dbReference>
<reference evidence="7" key="1">
    <citation type="submission" date="2025-08" db="UniProtKB">
        <authorList>
            <consortium name="Ensembl"/>
        </authorList>
    </citation>
    <scope>IDENTIFICATION</scope>
</reference>
<evidence type="ECO:0000259" key="6">
    <source>
        <dbReference type="PROSITE" id="PS50089"/>
    </source>
</evidence>
<dbReference type="SUPFAM" id="SSF57850">
    <property type="entry name" value="RING/U-box"/>
    <property type="match status" value="1"/>
</dbReference>
<evidence type="ECO:0000256" key="2">
    <source>
        <dbReference type="ARBA" id="ARBA00022771"/>
    </source>
</evidence>
<dbReference type="PROSITE" id="PS00518">
    <property type="entry name" value="ZF_RING_1"/>
    <property type="match status" value="1"/>
</dbReference>
<dbReference type="InterPro" id="IPR013083">
    <property type="entry name" value="Znf_RING/FYVE/PHD"/>
</dbReference>
<organism evidence="7 8">
    <name type="scientific">Paramormyrops kingsleyae</name>
    <dbReference type="NCBI Taxonomy" id="1676925"/>
    <lineage>
        <taxon>Eukaryota</taxon>
        <taxon>Metazoa</taxon>
        <taxon>Chordata</taxon>
        <taxon>Craniata</taxon>
        <taxon>Vertebrata</taxon>
        <taxon>Euteleostomi</taxon>
        <taxon>Actinopterygii</taxon>
        <taxon>Neopterygii</taxon>
        <taxon>Teleostei</taxon>
        <taxon>Osteoglossocephala</taxon>
        <taxon>Osteoglossomorpha</taxon>
        <taxon>Osteoglossiformes</taxon>
        <taxon>Mormyridae</taxon>
        <taxon>Paramormyrops</taxon>
    </lineage>
</organism>
<evidence type="ECO:0000256" key="1">
    <source>
        <dbReference type="ARBA" id="ARBA00022723"/>
    </source>
</evidence>
<dbReference type="PANTHER" id="PTHR25465">
    <property type="entry name" value="B-BOX DOMAIN CONTAINING"/>
    <property type="match status" value="1"/>
</dbReference>
<dbReference type="SMART" id="SM00184">
    <property type="entry name" value="RING"/>
    <property type="match status" value="1"/>
</dbReference>
<dbReference type="GeneTree" id="ENSGT00940000174975"/>